<dbReference type="CDD" id="cd23807">
    <property type="entry name" value="UEV_UBE2V"/>
    <property type="match status" value="1"/>
</dbReference>
<protein>
    <recommendedName>
        <fullName evidence="2">UBC core domain-containing protein</fullName>
    </recommendedName>
</protein>
<dbReference type="InterPro" id="IPR016135">
    <property type="entry name" value="UBQ-conjugating_enzyme/RWD"/>
</dbReference>
<evidence type="ECO:0000256" key="1">
    <source>
        <dbReference type="ARBA" id="ARBA00022786"/>
    </source>
</evidence>
<name>A0A1R2C9V1_9CILI</name>
<dbReference type="SMART" id="SM00212">
    <property type="entry name" value="UBCc"/>
    <property type="match status" value="1"/>
</dbReference>
<dbReference type="OrthoDB" id="6508832at2759"/>
<evidence type="ECO:0000313" key="3">
    <source>
        <dbReference type="EMBL" id="OMJ85776.1"/>
    </source>
</evidence>
<evidence type="ECO:0000313" key="4">
    <source>
        <dbReference type="Proteomes" id="UP000187209"/>
    </source>
</evidence>
<dbReference type="Proteomes" id="UP000187209">
    <property type="component" value="Unassembled WGS sequence"/>
</dbReference>
<evidence type="ECO:0000259" key="2">
    <source>
        <dbReference type="PROSITE" id="PS50127"/>
    </source>
</evidence>
<gene>
    <name evidence="3" type="ORF">SteCoe_12845</name>
</gene>
<accession>A0A1R2C9V1</accession>
<organism evidence="3 4">
    <name type="scientific">Stentor coeruleus</name>
    <dbReference type="NCBI Taxonomy" id="5963"/>
    <lineage>
        <taxon>Eukaryota</taxon>
        <taxon>Sar</taxon>
        <taxon>Alveolata</taxon>
        <taxon>Ciliophora</taxon>
        <taxon>Postciliodesmatophora</taxon>
        <taxon>Heterotrichea</taxon>
        <taxon>Heterotrichida</taxon>
        <taxon>Stentoridae</taxon>
        <taxon>Stentor</taxon>
    </lineage>
</organism>
<sequence length="139" mass="15647">MQAQVPRNFRLLDELEKGEKGLGDPNVSYGLERGDDNTLSNWMGMIQGPPGGNHEGRLYSVSIHCGPNYPQEAPRARFVHRINLNCVNQNNGNVDPHAFRILGNWNSTYSMETILVELRKEMNSAANKRLPQPPEGLDY</sequence>
<reference evidence="3 4" key="1">
    <citation type="submission" date="2016-11" db="EMBL/GenBank/DDBJ databases">
        <title>The macronuclear genome of Stentor coeruleus: a giant cell with tiny introns.</title>
        <authorList>
            <person name="Slabodnick M."/>
            <person name="Ruby J.G."/>
            <person name="Reiff S.B."/>
            <person name="Swart E.C."/>
            <person name="Gosai S."/>
            <person name="Prabakaran S."/>
            <person name="Witkowska E."/>
            <person name="Larue G.E."/>
            <person name="Fisher S."/>
            <person name="Freeman R.M."/>
            <person name="Gunawardena J."/>
            <person name="Chu W."/>
            <person name="Stover N.A."/>
            <person name="Gregory B.D."/>
            <person name="Nowacki M."/>
            <person name="Derisi J."/>
            <person name="Roy S.W."/>
            <person name="Marshall W.F."/>
            <person name="Sood P."/>
        </authorList>
    </citation>
    <scope>NUCLEOTIDE SEQUENCE [LARGE SCALE GENOMIC DNA]</scope>
    <source>
        <strain evidence="3">WM001</strain>
    </source>
</reference>
<dbReference type="PANTHER" id="PTHR24068">
    <property type="entry name" value="UBIQUITIN-CONJUGATING ENZYME E2"/>
    <property type="match status" value="1"/>
</dbReference>
<dbReference type="AlphaFoldDB" id="A0A1R2C9V1"/>
<comment type="caution">
    <text evidence="3">The sequence shown here is derived from an EMBL/GenBank/DDBJ whole genome shotgun (WGS) entry which is preliminary data.</text>
</comment>
<keyword evidence="4" id="KW-1185">Reference proteome</keyword>
<feature type="domain" description="UBC core" evidence="2">
    <location>
        <begin position="6"/>
        <end position="139"/>
    </location>
</feature>
<keyword evidence="1" id="KW-0833">Ubl conjugation pathway</keyword>
<dbReference type="Pfam" id="PF00179">
    <property type="entry name" value="UQ_con"/>
    <property type="match status" value="1"/>
</dbReference>
<dbReference type="PROSITE" id="PS50127">
    <property type="entry name" value="UBC_2"/>
    <property type="match status" value="1"/>
</dbReference>
<dbReference type="Gene3D" id="3.10.110.10">
    <property type="entry name" value="Ubiquitin Conjugating Enzyme"/>
    <property type="match status" value="1"/>
</dbReference>
<proteinExistence type="predicted"/>
<dbReference type="InterPro" id="IPR000608">
    <property type="entry name" value="UBC"/>
</dbReference>
<dbReference type="EMBL" id="MPUH01000226">
    <property type="protein sequence ID" value="OMJ85776.1"/>
    <property type="molecule type" value="Genomic_DNA"/>
</dbReference>
<dbReference type="FunFam" id="3.10.110.10:FF:000026">
    <property type="entry name" value="Ubiquitin-conjugating enzyme E2 variant"/>
    <property type="match status" value="1"/>
</dbReference>
<dbReference type="SUPFAM" id="SSF54495">
    <property type="entry name" value="UBC-like"/>
    <property type="match status" value="1"/>
</dbReference>